<dbReference type="OrthoDB" id="9803871at2"/>
<accession>A0A3S4Y611</accession>
<organism evidence="12 13">
    <name type="scientific">Aedoeadaptatus ivorii</name>
    <dbReference type="NCBI Taxonomy" id="54006"/>
    <lineage>
        <taxon>Bacteria</taxon>
        <taxon>Bacillati</taxon>
        <taxon>Bacillota</taxon>
        <taxon>Tissierellia</taxon>
        <taxon>Tissierellales</taxon>
        <taxon>Peptoniphilaceae</taxon>
        <taxon>Aedoeadaptatus</taxon>
    </lineage>
</organism>
<dbReference type="InterPro" id="IPR005835">
    <property type="entry name" value="NTP_transferase_dom"/>
</dbReference>
<evidence type="ECO:0000256" key="2">
    <source>
        <dbReference type="ARBA" id="ARBA00010480"/>
    </source>
</evidence>
<dbReference type="InterPro" id="IPR005907">
    <property type="entry name" value="G1P_thy_trans_s"/>
</dbReference>
<keyword evidence="5 10" id="KW-0808">Transferase</keyword>
<sequence>MKGIILAAGKGTRMYPMTLPVPKPLLPVYDKPMIYYPLSTLMAAGIREVLIITPAKMKDHFRQLFGDGSRLGMKILYKEQKVQRGIADALIVGKSFIKDDPVTLILGDNIFHGGNVVEQLRSVVKEEEGAFVFGYPVEDPRAFGVLGFDEDGKISSIEEKPEHPKSNYIVPGLYHYDKEVVKIAKTVEPSKRGELEITSVNQIYLERNTLNVRKLDPKTLWMDAGNSRSLLEAANRIENTQREAGLIGSIELCAYENGWIDGTQLRWIAQDLCKTEYGKYLLSVLEQKADRS</sequence>
<evidence type="ECO:0000256" key="7">
    <source>
        <dbReference type="ARBA" id="ARBA00022723"/>
    </source>
</evidence>
<dbReference type="SUPFAM" id="SSF53448">
    <property type="entry name" value="Nucleotide-diphospho-sugar transferases"/>
    <property type="match status" value="1"/>
</dbReference>
<dbReference type="NCBIfam" id="TIGR01207">
    <property type="entry name" value="rmlA"/>
    <property type="match status" value="1"/>
</dbReference>
<dbReference type="Proteomes" id="UP000269544">
    <property type="component" value="Chromosome"/>
</dbReference>
<proteinExistence type="inferred from homology"/>
<evidence type="ECO:0000256" key="4">
    <source>
        <dbReference type="ARBA" id="ARBA00017654"/>
    </source>
</evidence>
<evidence type="ECO:0000313" key="12">
    <source>
        <dbReference type="EMBL" id="VEJ34198.1"/>
    </source>
</evidence>
<dbReference type="GO" id="GO:0008879">
    <property type="term" value="F:glucose-1-phosphate thymidylyltransferase activity"/>
    <property type="evidence" value="ECO:0007669"/>
    <property type="project" value="UniProtKB-EC"/>
</dbReference>
<dbReference type="AlphaFoldDB" id="A0A3S4Y611"/>
<dbReference type="PANTHER" id="PTHR43532:SF1">
    <property type="entry name" value="GLUCOSE-1-PHOSPHATE THYMIDYLYLTRANSFERASE 1"/>
    <property type="match status" value="1"/>
</dbReference>
<protein>
    <recommendedName>
        <fullName evidence="4 10">Glucose-1-phosphate thymidylyltransferase</fullName>
        <ecNumber evidence="3 10">2.7.7.24</ecNumber>
    </recommendedName>
</protein>
<keyword evidence="13" id="KW-1185">Reference proteome</keyword>
<dbReference type="Pfam" id="PF00483">
    <property type="entry name" value="NTP_transferase"/>
    <property type="match status" value="1"/>
</dbReference>
<evidence type="ECO:0000256" key="5">
    <source>
        <dbReference type="ARBA" id="ARBA00022679"/>
    </source>
</evidence>
<evidence type="ECO:0000313" key="13">
    <source>
        <dbReference type="Proteomes" id="UP000269544"/>
    </source>
</evidence>
<gene>
    <name evidence="12" type="primary">rmlA2</name>
    <name evidence="12" type="ORF">NCTC13079_00031</name>
</gene>
<evidence type="ECO:0000256" key="9">
    <source>
        <dbReference type="ARBA" id="ARBA00049336"/>
    </source>
</evidence>
<name>A0A3S4Y611_9FIRM</name>
<keyword evidence="8 10" id="KW-0460">Magnesium</keyword>
<evidence type="ECO:0000256" key="10">
    <source>
        <dbReference type="RuleBase" id="RU003706"/>
    </source>
</evidence>
<dbReference type="EC" id="2.7.7.24" evidence="3 10"/>
<comment type="function">
    <text evidence="10">Catalyzes the formation of dTDP-glucose, from dTTP and glucose 1-phosphate, as well as its pyrophosphorolysis.</text>
</comment>
<keyword evidence="7 10" id="KW-0479">Metal-binding</keyword>
<evidence type="ECO:0000256" key="8">
    <source>
        <dbReference type="ARBA" id="ARBA00022842"/>
    </source>
</evidence>
<comment type="cofactor">
    <cofactor evidence="1">
        <name>Mg(2+)</name>
        <dbReference type="ChEBI" id="CHEBI:18420"/>
    </cofactor>
</comment>
<dbReference type="InterPro" id="IPR029044">
    <property type="entry name" value="Nucleotide-diphossugar_trans"/>
</dbReference>
<evidence type="ECO:0000259" key="11">
    <source>
        <dbReference type="Pfam" id="PF00483"/>
    </source>
</evidence>
<reference evidence="12 13" key="1">
    <citation type="submission" date="2018-12" db="EMBL/GenBank/DDBJ databases">
        <authorList>
            <consortium name="Pathogen Informatics"/>
        </authorList>
    </citation>
    <scope>NUCLEOTIDE SEQUENCE [LARGE SCALE GENOMIC DNA]</scope>
    <source>
        <strain evidence="12 13">NCTC13079</strain>
    </source>
</reference>
<comment type="similarity">
    <text evidence="2 10">Belongs to the glucose-1-phosphate thymidylyltransferase family.</text>
</comment>
<feature type="domain" description="Nucleotidyl transferase" evidence="11">
    <location>
        <begin position="2"/>
        <end position="239"/>
    </location>
</feature>
<dbReference type="GO" id="GO:0046872">
    <property type="term" value="F:metal ion binding"/>
    <property type="evidence" value="ECO:0007669"/>
    <property type="project" value="UniProtKB-KW"/>
</dbReference>
<evidence type="ECO:0000256" key="3">
    <source>
        <dbReference type="ARBA" id="ARBA00012461"/>
    </source>
</evidence>
<dbReference type="EMBL" id="LR134523">
    <property type="protein sequence ID" value="VEJ34198.1"/>
    <property type="molecule type" value="Genomic_DNA"/>
</dbReference>
<keyword evidence="6 10" id="KW-0548">Nucleotidyltransferase</keyword>
<comment type="catalytic activity">
    <reaction evidence="9 10">
        <text>dTTP + alpha-D-glucose 1-phosphate + H(+) = dTDP-alpha-D-glucose + diphosphate</text>
        <dbReference type="Rhea" id="RHEA:15225"/>
        <dbReference type="ChEBI" id="CHEBI:15378"/>
        <dbReference type="ChEBI" id="CHEBI:33019"/>
        <dbReference type="ChEBI" id="CHEBI:37568"/>
        <dbReference type="ChEBI" id="CHEBI:57477"/>
        <dbReference type="ChEBI" id="CHEBI:58601"/>
        <dbReference type="EC" id="2.7.7.24"/>
    </reaction>
</comment>
<dbReference type="Gene3D" id="3.90.550.10">
    <property type="entry name" value="Spore Coat Polysaccharide Biosynthesis Protein SpsA, Chain A"/>
    <property type="match status" value="1"/>
</dbReference>
<dbReference type="PANTHER" id="PTHR43532">
    <property type="entry name" value="GLUCOSE-1-PHOSPHATE THYMIDYLYLTRANSFERASE"/>
    <property type="match status" value="1"/>
</dbReference>
<dbReference type="KEGG" id="piv:NCTC13079_00031"/>
<evidence type="ECO:0000256" key="1">
    <source>
        <dbReference type="ARBA" id="ARBA00001946"/>
    </source>
</evidence>
<evidence type="ECO:0000256" key="6">
    <source>
        <dbReference type="ARBA" id="ARBA00022695"/>
    </source>
</evidence>
<dbReference type="RefSeq" id="WP_126464520.1">
    <property type="nucleotide sequence ID" value="NZ_JAUSWF010000005.1"/>
</dbReference>